<gene>
    <name evidence="1" type="ORF">S01H1_60775</name>
</gene>
<evidence type="ECO:0000313" key="1">
    <source>
        <dbReference type="EMBL" id="GAG23303.1"/>
    </source>
</evidence>
<sequence length="242" mass="26029">SGYQGGGGNQLTVATTCLRTIQSTETSGSVTAGYVLVDTITDDATILSQYLNGESLRFLSSSNFDNTSLSPNYDSSVSLLTNAELQVYNSRLAYPTYDFSSISDGPTNPNYTTCSGTRYFYGYFEDPSASSNFRLTMSGSSTLVAVADFNPSSDHMTIEIRLPGVTGWLDCMKPFETNEWDEGDGCYSASHGDDITIPTTNLGLTIGSESSANSGDRLYFRIVAGAGWTGYLGEISIIWNAM</sequence>
<reference evidence="1" key="1">
    <citation type="journal article" date="2014" name="Front. Microbiol.">
        <title>High frequency of phylogenetically diverse reductive dehalogenase-homologous genes in deep subseafloor sedimentary metagenomes.</title>
        <authorList>
            <person name="Kawai M."/>
            <person name="Futagami T."/>
            <person name="Toyoda A."/>
            <person name="Takaki Y."/>
            <person name="Nishi S."/>
            <person name="Hori S."/>
            <person name="Arai W."/>
            <person name="Tsubouchi T."/>
            <person name="Morono Y."/>
            <person name="Uchiyama I."/>
            <person name="Ito T."/>
            <person name="Fujiyama A."/>
            <person name="Inagaki F."/>
            <person name="Takami H."/>
        </authorList>
    </citation>
    <scope>NUCLEOTIDE SEQUENCE</scope>
    <source>
        <strain evidence="1">Expedition CK06-06</strain>
    </source>
</reference>
<dbReference type="AlphaFoldDB" id="X0WFJ3"/>
<organism evidence="1">
    <name type="scientific">marine sediment metagenome</name>
    <dbReference type="NCBI Taxonomy" id="412755"/>
    <lineage>
        <taxon>unclassified sequences</taxon>
        <taxon>metagenomes</taxon>
        <taxon>ecological metagenomes</taxon>
    </lineage>
</organism>
<feature type="non-terminal residue" evidence="1">
    <location>
        <position position="1"/>
    </location>
</feature>
<protein>
    <submittedName>
        <fullName evidence="1">Uncharacterized protein</fullName>
    </submittedName>
</protein>
<accession>X0WFJ3</accession>
<comment type="caution">
    <text evidence="1">The sequence shown here is derived from an EMBL/GenBank/DDBJ whole genome shotgun (WGS) entry which is preliminary data.</text>
</comment>
<dbReference type="EMBL" id="BARS01039817">
    <property type="protein sequence ID" value="GAG23303.1"/>
    <property type="molecule type" value="Genomic_DNA"/>
</dbReference>
<name>X0WFJ3_9ZZZZ</name>
<proteinExistence type="predicted"/>